<organism evidence="2 3">
    <name type="scientific">Tissierella praeacuta DSM 18095</name>
    <dbReference type="NCBI Taxonomy" id="1123404"/>
    <lineage>
        <taxon>Bacteria</taxon>
        <taxon>Bacillati</taxon>
        <taxon>Bacillota</taxon>
        <taxon>Tissierellia</taxon>
        <taxon>Tissierellales</taxon>
        <taxon>Tissierellaceae</taxon>
        <taxon>Tissierella</taxon>
    </lineage>
</organism>
<protein>
    <submittedName>
        <fullName evidence="2">Uncharacterized protein</fullName>
    </submittedName>
</protein>
<dbReference type="EMBL" id="FQTY01000001">
    <property type="protein sequence ID" value="SHE36834.1"/>
    <property type="molecule type" value="Genomic_DNA"/>
</dbReference>
<sequence>MIYKLNYKKIIIMLTIFLVLAGGILWYKGEVANKEVPKKANFVINILEWSMIYG</sequence>
<evidence type="ECO:0000256" key="1">
    <source>
        <dbReference type="SAM" id="Phobius"/>
    </source>
</evidence>
<reference evidence="3" key="1">
    <citation type="submission" date="2016-11" db="EMBL/GenBank/DDBJ databases">
        <authorList>
            <person name="Varghese N."/>
            <person name="Submissions S."/>
        </authorList>
    </citation>
    <scope>NUCLEOTIDE SEQUENCE [LARGE SCALE GENOMIC DNA]</scope>
    <source>
        <strain evidence="3">DSM 18095</strain>
    </source>
</reference>
<dbReference type="STRING" id="1123404.SAMN02745784_00544"/>
<dbReference type="Proteomes" id="UP000184114">
    <property type="component" value="Unassembled WGS sequence"/>
</dbReference>
<keyword evidence="1" id="KW-0472">Membrane</keyword>
<dbReference type="GeneID" id="90996684"/>
<keyword evidence="3" id="KW-1185">Reference proteome</keyword>
<feature type="transmembrane region" description="Helical" evidence="1">
    <location>
        <begin position="7"/>
        <end position="27"/>
    </location>
</feature>
<accession>A0A1M4SXA1</accession>
<proteinExistence type="predicted"/>
<keyword evidence="1" id="KW-0812">Transmembrane</keyword>
<keyword evidence="1" id="KW-1133">Transmembrane helix</keyword>
<evidence type="ECO:0000313" key="3">
    <source>
        <dbReference type="Proteomes" id="UP000184114"/>
    </source>
</evidence>
<evidence type="ECO:0000313" key="2">
    <source>
        <dbReference type="EMBL" id="SHE36834.1"/>
    </source>
</evidence>
<dbReference type="AlphaFoldDB" id="A0A1M4SXA1"/>
<name>A0A1M4SXA1_9FIRM</name>
<gene>
    <name evidence="2" type="ORF">SAMN02745784_00544</name>
</gene>
<dbReference type="RefSeq" id="WP_159429154.1">
    <property type="nucleotide sequence ID" value="NZ_FQTY01000001.1"/>
</dbReference>